<proteinExistence type="predicted"/>
<dbReference type="SMART" id="SM00034">
    <property type="entry name" value="CLECT"/>
    <property type="match status" value="1"/>
</dbReference>
<protein>
    <recommendedName>
        <fullName evidence="2">C-type lectin domain-containing protein</fullName>
    </recommendedName>
</protein>
<dbReference type="Proteomes" id="UP000694427">
    <property type="component" value="Unplaced"/>
</dbReference>
<dbReference type="PANTHER" id="PTHR45784">
    <property type="entry name" value="C-TYPE LECTIN DOMAIN FAMILY 20 MEMBER A-RELATED"/>
    <property type="match status" value="1"/>
</dbReference>
<sequence>MESWVILFNVSQTLLIIFMGLTINRICSKSSCTHQYHLVFESKTWTEAQRYCRQNYIDLATIENIEEMKRLIKTVRRTFYGSAWIGLYDDLNSWRWSLDNTALEGGFKSWFVQQQVNSVKFNFGFKSKPYIDPLVIFIFNL</sequence>
<evidence type="ECO:0000313" key="4">
    <source>
        <dbReference type="Proteomes" id="UP000694427"/>
    </source>
</evidence>
<dbReference type="PROSITE" id="PS50041">
    <property type="entry name" value="C_TYPE_LECTIN_2"/>
    <property type="match status" value="1"/>
</dbReference>
<accession>A0A8C1MU92</accession>
<evidence type="ECO:0000313" key="3">
    <source>
        <dbReference type="Ensembl" id="ENSCCRP00010081735.1"/>
    </source>
</evidence>
<dbReference type="InterPro" id="IPR016187">
    <property type="entry name" value="CTDL_fold"/>
</dbReference>
<keyword evidence="1" id="KW-0812">Transmembrane</keyword>
<reference evidence="3" key="1">
    <citation type="submission" date="2025-08" db="UniProtKB">
        <authorList>
            <consortium name="Ensembl"/>
        </authorList>
    </citation>
    <scope>IDENTIFICATION</scope>
</reference>
<dbReference type="PANTHER" id="PTHR45784:SF3">
    <property type="entry name" value="C-TYPE LECTIN DOMAIN FAMILY 4 MEMBER K-LIKE-RELATED"/>
    <property type="match status" value="1"/>
</dbReference>
<keyword evidence="1" id="KW-0472">Membrane</keyword>
<feature type="domain" description="C-type lectin" evidence="2">
    <location>
        <begin position="36"/>
        <end position="110"/>
    </location>
</feature>
<dbReference type="AlphaFoldDB" id="A0A8C1MU92"/>
<keyword evidence="1" id="KW-1133">Transmembrane helix</keyword>
<reference evidence="3" key="2">
    <citation type="submission" date="2025-09" db="UniProtKB">
        <authorList>
            <consortium name="Ensembl"/>
        </authorList>
    </citation>
    <scope>IDENTIFICATION</scope>
</reference>
<organism evidence="3 4">
    <name type="scientific">Cyprinus carpio</name>
    <name type="common">Common carp</name>
    <dbReference type="NCBI Taxonomy" id="7962"/>
    <lineage>
        <taxon>Eukaryota</taxon>
        <taxon>Metazoa</taxon>
        <taxon>Chordata</taxon>
        <taxon>Craniata</taxon>
        <taxon>Vertebrata</taxon>
        <taxon>Euteleostomi</taxon>
        <taxon>Actinopterygii</taxon>
        <taxon>Neopterygii</taxon>
        <taxon>Teleostei</taxon>
        <taxon>Ostariophysi</taxon>
        <taxon>Cypriniformes</taxon>
        <taxon>Cyprinidae</taxon>
        <taxon>Cyprininae</taxon>
        <taxon>Cyprinus</taxon>
    </lineage>
</organism>
<dbReference type="Ensembl" id="ENSCCRT00010090679.1">
    <property type="protein sequence ID" value="ENSCCRP00010081735.1"/>
    <property type="gene ID" value="ENSCCRG00010035723.1"/>
</dbReference>
<dbReference type="Pfam" id="PF00059">
    <property type="entry name" value="Lectin_C"/>
    <property type="match status" value="1"/>
</dbReference>
<dbReference type="SUPFAM" id="SSF56436">
    <property type="entry name" value="C-type lectin-like"/>
    <property type="match status" value="1"/>
</dbReference>
<feature type="transmembrane region" description="Helical" evidence="1">
    <location>
        <begin position="6"/>
        <end position="27"/>
    </location>
</feature>
<dbReference type="InterPro" id="IPR001304">
    <property type="entry name" value="C-type_lectin-like"/>
</dbReference>
<dbReference type="InterPro" id="IPR016186">
    <property type="entry name" value="C-type_lectin-like/link_sf"/>
</dbReference>
<keyword evidence="4" id="KW-1185">Reference proteome</keyword>
<evidence type="ECO:0000259" key="2">
    <source>
        <dbReference type="PROSITE" id="PS50041"/>
    </source>
</evidence>
<name>A0A8C1MU92_CYPCA</name>
<evidence type="ECO:0000256" key="1">
    <source>
        <dbReference type="SAM" id="Phobius"/>
    </source>
</evidence>
<dbReference type="Gene3D" id="3.10.100.10">
    <property type="entry name" value="Mannose-Binding Protein A, subunit A"/>
    <property type="match status" value="1"/>
</dbReference>